<feature type="domain" description="Phage tail collar" evidence="1">
    <location>
        <begin position="7"/>
        <end position="63"/>
    </location>
</feature>
<dbReference type="KEGG" id="mpsy:CEK71_06695"/>
<dbReference type="Gene3D" id="3.90.1340.10">
    <property type="entry name" value="Phage tail collar domain"/>
    <property type="match status" value="1"/>
</dbReference>
<evidence type="ECO:0000259" key="1">
    <source>
        <dbReference type="Pfam" id="PF07484"/>
    </source>
</evidence>
<accession>A0A1Z4C541</accession>
<dbReference type="Proteomes" id="UP000197019">
    <property type="component" value="Chromosome"/>
</dbReference>
<dbReference type="Pfam" id="PF07484">
    <property type="entry name" value="Collar"/>
    <property type="match status" value="1"/>
</dbReference>
<gene>
    <name evidence="2" type="ORF">CEK71_06695</name>
</gene>
<keyword evidence="3" id="KW-1185">Reference proteome</keyword>
<sequence>MSEPFVGEIRMVGFNYAPRGWALCDGHTLPVAQYQALFALLGVTYGGDGRTTFGLPDLRGRVPVNQGAGPGLSTYTMGQKAGSETVTLTSAQIPNHTHGLNVSSGHGNLATPVNNFLAVPIDNNGAADMQDFAGLANAAMNAAAIGATGGNQAHTNIQPYLCVNFIIALNGIFPSRN</sequence>
<protein>
    <submittedName>
        <fullName evidence="2">Phage tail protein</fullName>
    </submittedName>
</protein>
<organism evidence="2 3">
    <name type="scientific">Methylovulum psychrotolerans</name>
    <dbReference type="NCBI Taxonomy" id="1704499"/>
    <lineage>
        <taxon>Bacteria</taxon>
        <taxon>Pseudomonadati</taxon>
        <taxon>Pseudomonadota</taxon>
        <taxon>Gammaproteobacteria</taxon>
        <taxon>Methylococcales</taxon>
        <taxon>Methylococcaceae</taxon>
        <taxon>Methylovulum</taxon>
    </lineage>
</organism>
<evidence type="ECO:0000313" key="2">
    <source>
        <dbReference type="EMBL" id="ASF48666.1"/>
    </source>
</evidence>
<evidence type="ECO:0000313" key="3">
    <source>
        <dbReference type="Proteomes" id="UP000197019"/>
    </source>
</evidence>
<dbReference type="InterPro" id="IPR037053">
    <property type="entry name" value="Phage_tail_collar_dom_sf"/>
</dbReference>
<dbReference type="EMBL" id="CP022129">
    <property type="protein sequence ID" value="ASF48666.1"/>
    <property type="molecule type" value="Genomic_DNA"/>
</dbReference>
<reference evidence="2 3" key="1">
    <citation type="submission" date="2017-06" db="EMBL/GenBank/DDBJ databases">
        <title>Genome Sequencing of the methanotroph Methylovulum psychrotolerants str. HV10-M2 isolated from a high-altitude environment.</title>
        <authorList>
            <person name="Mateos-Rivera A."/>
        </authorList>
    </citation>
    <scope>NUCLEOTIDE SEQUENCE [LARGE SCALE GENOMIC DNA]</scope>
    <source>
        <strain evidence="2 3">HV10_M2</strain>
    </source>
</reference>
<dbReference type="AlphaFoldDB" id="A0A1Z4C541"/>
<dbReference type="RefSeq" id="WP_088621527.1">
    <property type="nucleotide sequence ID" value="NZ_CP022129.1"/>
</dbReference>
<dbReference type="OrthoDB" id="9810174at2"/>
<proteinExistence type="predicted"/>
<dbReference type="SUPFAM" id="SSF88874">
    <property type="entry name" value="Receptor-binding domain of short tail fibre protein gp12"/>
    <property type="match status" value="1"/>
</dbReference>
<dbReference type="InterPro" id="IPR011083">
    <property type="entry name" value="Phage_tail_collar_dom"/>
</dbReference>
<name>A0A1Z4C541_9GAMM</name>